<evidence type="ECO:0008006" key="5">
    <source>
        <dbReference type="Google" id="ProtNLM"/>
    </source>
</evidence>
<dbReference type="HOGENOM" id="CLU_1203561_0_0_0"/>
<dbReference type="EnsemblBacteria" id="ABF39797">
    <property type="protein sequence ID" value="ABF39797"/>
    <property type="gene ID" value="Acid345_0792"/>
</dbReference>
<sequence>MHARYAVILAAAMSLASAPTVLPAQAPPAAPANVLADGTPVHLVLARMVSSETDQPGELVEFVVKKDVQLNGKVLLPENAYVYGKVVAAQLDNREAGKAGSVEFRLESLKLTSGQEIPLRTIRQIPSGAGSDIKPESLTNLVNSPYAPFAHFNNGMTCTVPKDSMLTLYVSGDVAIGQAAVAKQVTQEPAEDSVASRIVDTAKPGKSLGDIAREQRDRGKIGGGMVSSPQ</sequence>
<feature type="compositionally biased region" description="Basic and acidic residues" evidence="1">
    <location>
        <begin position="211"/>
        <end position="220"/>
    </location>
</feature>
<name>Q1ITK3_KORVE</name>
<feature type="compositionally biased region" description="Gly residues" evidence="1">
    <location>
        <begin position="221"/>
        <end position="230"/>
    </location>
</feature>
<feature type="signal peptide" evidence="2">
    <location>
        <begin position="1"/>
        <end position="26"/>
    </location>
</feature>
<evidence type="ECO:0000313" key="4">
    <source>
        <dbReference type="Proteomes" id="UP000002432"/>
    </source>
</evidence>
<dbReference type="AlphaFoldDB" id="Q1ITK3"/>
<gene>
    <name evidence="3" type="ordered locus">Acid345_0792</name>
</gene>
<dbReference type="RefSeq" id="WP_011521599.1">
    <property type="nucleotide sequence ID" value="NC_008009.1"/>
</dbReference>
<dbReference type="Proteomes" id="UP000002432">
    <property type="component" value="Chromosome"/>
</dbReference>
<keyword evidence="2" id="KW-0732">Signal</keyword>
<keyword evidence="4" id="KW-1185">Reference proteome</keyword>
<evidence type="ECO:0000256" key="1">
    <source>
        <dbReference type="SAM" id="MobiDB-lite"/>
    </source>
</evidence>
<accession>Q1ITK3</accession>
<evidence type="ECO:0000313" key="3">
    <source>
        <dbReference type="EMBL" id="ABF39797.1"/>
    </source>
</evidence>
<evidence type="ECO:0000256" key="2">
    <source>
        <dbReference type="SAM" id="SignalP"/>
    </source>
</evidence>
<dbReference type="KEGG" id="aba:Acid345_0792"/>
<feature type="region of interest" description="Disordered" evidence="1">
    <location>
        <begin position="190"/>
        <end position="230"/>
    </location>
</feature>
<organism evidence="3 4">
    <name type="scientific">Koribacter versatilis (strain Ellin345)</name>
    <dbReference type="NCBI Taxonomy" id="204669"/>
    <lineage>
        <taxon>Bacteria</taxon>
        <taxon>Pseudomonadati</taxon>
        <taxon>Acidobacteriota</taxon>
        <taxon>Terriglobia</taxon>
        <taxon>Terriglobales</taxon>
        <taxon>Candidatus Korobacteraceae</taxon>
        <taxon>Candidatus Korobacter</taxon>
    </lineage>
</organism>
<protein>
    <recommendedName>
        <fullName evidence="5">SAF domain-containing protein</fullName>
    </recommendedName>
</protein>
<dbReference type="STRING" id="204669.Acid345_0792"/>
<reference evidence="3 4" key="1">
    <citation type="journal article" date="2009" name="Appl. Environ. Microbiol.">
        <title>Three genomes from the phylum Acidobacteria provide insight into the lifestyles of these microorganisms in soils.</title>
        <authorList>
            <person name="Ward N.L."/>
            <person name="Challacombe J.F."/>
            <person name="Janssen P.H."/>
            <person name="Henrissat B."/>
            <person name="Coutinho P.M."/>
            <person name="Wu M."/>
            <person name="Xie G."/>
            <person name="Haft D.H."/>
            <person name="Sait M."/>
            <person name="Badger J."/>
            <person name="Barabote R.D."/>
            <person name="Bradley B."/>
            <person name="Brettin T.S."/>
            <person name="Brinkac L.M."/>
            <person name="Bruce D."/>
            <person name="Creasy T."/>
            <person name="Daugherty S.C."/>
            <person name="Davidsen T.M."/>
            <person name="DeBoy R.T."/>
            <person name="Detter J.C."/>
            <person name="Dodson R.J."/>
            <person name="Durkin A.S."/>
            <person name="Ganapathy A."/>
            <person name="Gwinn-Giglio M."/>
            <person name="Han C.S."/>
            <person name="Khouri H."/>
            <person name="Kiss H."/>
            <person name="Kothari S.P."/>
            <person name="Madupu R."/>
            <person name="Nelson K.E."/>
            <person name="Nelson W.C."/>
            <person name="Paulsen I."/>
            <person name="Penn K."/>
            <person name="Ren Q."/>
            <person name="Rosovitz M.J."/>
            <person name="Selengut J.D."/>
            <person name="Shrivastava S."/>
            <person name="Sullivan S.A."/>
            <person name="Tapia R."/>
            <person name="Thompson L.S."/>
            <person name="Watkins K.L."/>
            <person name="Yang Q."/>
            <person name="Yu C."/>
            <person name="Zafar N."/>
            <person name="Zhou L."/>
            <person name="Kuske C.R."/>
        </authorList>
    </citation>
    <scope>NUCLEOTIDE SEQUENCE [LARGE SCALE GENOMIC DNA]</scope>
    <source>
        <strain evidence="3 4">Ellin345</strain>
    </source>
</reference>
<dbReference type="EMBL" id="CP000360">
    <property type="protein sequence ID" value="ABF39797.1"/>
    <property type="molecule type" value="Genomic_DNA"/>
</dbReference>
<feature type="chain" id="PRO_5004191607" description="SAF domain-containing protein" evidence="2">
    <location>
        <begin position="27"/>
        <end position="230"/>
    </location>
</feature>
<proteinExistence type="predicted"/>